<evidence type="ECO:0000313" key="3">
    <source>
        <dbReference type="EMBL" id="KAF6034116.1"/>
    </source>
</evidence>
<accession>A0A7J7K986</accession>
<evidence type="ECO:0000256" key="1">
    <source>
        <dbReference type="SAM" id="MobiDB-lite"/>
    </source>
</evidence>
<proteinExistence type="predicted"/>
<feature type="transmembrane region" description="Helical" evidence="2">
    <location>
        <begin position="31"/>
        <end position="51"/>
    </location>
</feature>
<evidence type="ECO:0000256" key="2">
    <source>
        <dbReference type="SAM" id="Phobius"/>
    </source>
</evidence>
<evidence type="ECO:0000313" key="4">
    <source>
        <dbReference type="Proteomes" id="UP000593567"/>
    </source>
</evidence>
<dbReference type="AlphaFoldDB" id="A0A7J7K986"/>
<organism evidence="3 4">
    <name type="scientific">Bugula neritina</name>
    <name type="common">Brown bryozoan</name>
    <name type="synonym">Sertularia neritina</name>
    <dbReference type="NCBI Taxonomy" id="10212"/>
    <lineage>
        <taxon>Eukaryota</taxon>
        <taxon>Metazoa</taxon>
        <taxon>Spiralia</taxon>
        <taxon>Lophotrochozoa</taxon>
        <taxon>Bryozoa</taxon>
        <taxon>Gymnolaemata</taxon>
        <taxon>Cheilostomatida</taxon>
        <taxon>Flustrina</taxon>
        <taxon>Buguloidea</taxon>
        <taxon>Bugulidae</taxon>
        <taxon>Bugula</taxon>
    </lineage>
</organism>
<name>A0A7J7K986_BUGNE</name>
<gene>
    <name evidence="3" type="ORF">EB796_007578</name>
</gene>
<reference evidence="3" key="1">
    <citation type="submission" date="2020-06" db="EMBL/GenBank/DDBJ databases">
        <title>Draft genome of Bugula neritina, a colonial animal packing powerful symbionts and potential medicines.</title>
        <authorList>
            <person name="Rayko M."/>
        </authorList>
    </citation>
    <scope>NUCLEOTIDE SEQUENCE [LARGE SCALE GENOMIC DNA]</scope>
    <source>
        <strain evidence="3">Kwan_BN1</strain>
    </source>
</reference>
<keyword evidence="2" id="KW-1133">Transmembrane helix</keyword>
<dbReference type="EMBL" id="VXIV02001152">
    <property type="protein sequence ID" value="KAF6034116.1"/>
    <property type="molecule type" value="Genomic_DNA"/>
</dbReference>
<comment type="caution">
    <text evidence="3">The sequence shown here is derived from an EMBL/GenBank/DDBJ whole genome shotgun (WGS) entry which is preliminary data.</text>
</comment>
<protein>
    <submittedName>
        <fullName evidence="3">Uncharacterized protein</fullName>
    </submittedName>
</protein>
<dbReference type="Proteomes" id="UP000593567">
    <property type="component" value="Unassembled WGS sequence"/>
</dbReference>
<keyword evidence="2" id="KW-0812">Transmembrane</keyword>
<keyword evidence="2" id="KW-0472">Membrane</keyword>
<keyword evidence="4" id="KW-1185">Reference proteome</keyword>
<sequence length="77" mass="7813">MHSKNAVSNQPGTSLAASQSKPHNPPVPLHLLADVAVVFLLADVAVVILLADVAVVFLLADVAAVILLADVAVVLGI</sequence>
<feature type="region of interest" description="Disordered" evidence="1">
    <location>
        <begin position="1"/>
        <end position="22"/>
    </location>
</feature>
<feature type="transmembrane region" description="Helical" evidence="2">
    <location>
        <begin position="57"/>
        <end position="76"/>
    </location>
</feature>